<dbReference type="Proteomes" id="UP000245119">
    <property type="component" value="Linkage Group LG10"/>
</dbReference>
<keyword evidence="2" id="KW-0732">Signal</keyword>
<dbReference type="AlphaFoldDB" id="A0A2T7NRD9"/>
<evidence type="ECO:0000313" key="3">
    <source>
        <dbReference type="EMBL" id="PVD23741.1"/>
    </source>
</evidence>
<protein>
    <recommendedName>
        <fullName evidence="5">EGF-like domain-containing protein</fullName>
    </recommendedName>
</protein>
<feature type="region of interest" description="Disordered" evidence="1">
    <location>
        <begin position="792"/>
        <end position="813"/>
    </location>
</feature>
<name>A0A2T7NRD9_POMCA</name>
<feature type="chain" id="PRO_5015675299" description="EGF-like domain-containing protein" evidence="2">
    <location>
        <begin position="22"/>
        <end position="827"/>
    </location>
</feature>
<dbReference type="EMBL" id="PZQS01000010">
    <property type="protein sequence ID" value="PVD23741.1"/>
    <property type="molecule type" value="Genomic_DNA"/>
</dbReference>
<accession>A0A2T7NRD9</accession>
<dbReference type="OrthoDB" id="6059033at2759"/>
<evidence type="ECO:0008006" key="5">
    <source>
        <dbReference type="Google" id="ProtNLM"/>
    </source>
</evidence>
<evidence type="ECO:0000256" key="1">
    <source>
        <dbReference type="SAM" id="MobiDB-lite"/>
    </source>
</evidence>
<organism evidence="3 4">
    <name type="scientific">Pomacea canaliculata</name>
    <name type="common">Golden apple snail</name>
    <dbReference type="NCBI Taxonomy" id="400727"/>
    <lineage>
        <taxon>Eukaryota</taxon>
        <taxon>Metazoa</taxon>
        <taxon>Spiralia</taxon>
        <taxon>Lophotrochozoa</taxon>
        <taxon>Mollusca</taxon>
        <taxon>Gastropoda</taxon>
        <taxon>Caenogastropoda</taxon>
        <taxon>Architaenioglossa</taxon>
        <taxon>Ampullarioidea</taxon>
        <taxon>Ampullariidae</taxon>
        <taxon>Pomacea</taxon>
    </lineage>
</organism>
<gene>
    <name evidence="3" type="ORF">C0Q70_17014</name>
</gene>
<evidence type="ECO:0000256" key="2">
    <source>
        <dbReference type="SAM" id="SignalP"/>
    </source>
</evidence>
<feature type="signal peptide" evidence="2">
    <location>
        <begin position="1"/>
        <end position="21"/>
    </location>
</feature>
<sequence length="827" mass="91607">MLVPLVMSLVVVCCQVTPLDATDASIRTFGESGPVCTRNGKRCVTQARCDNTSHDCVCPAGHKGDGTIECIRDNQELCLSLSDPHVRTFGGAAATLAFPCRHRLTRFTTPNTAGNPGSAVCAFEVFGVSIMTADGRFYERQMEISLAVGDFVDQEFVQADIRKMGINQKNVFDFFFSNKGQLTPWGSTVHDTWNGVNIFCTFDFENNFAILEVKECDVRFKFRPHNSTVSALITQIPGITIAVPRSATFTLKHGGFPASLCGTLDDHHNLYKDKAAELGFTDLYLLLTYQVLKSAIHQNVDDIYHSECTNSISLLKGCGDQVKAVQVCGSLLGERKTLRCLLDKAVNPMATYTPAGPTSPALPPLPDLFMAMLLLVLPPWPRLFQTNFDIAQQRSVEFACKFEIYDQAMYVSMMLIFLLLGMAVADSNEDDTGCTPLGRHCIATATCDNGTCVCPAHQHGDGTFVCIDRDRALCTVDADPHLLTYSGEDVDVSLPCTYLVAHFDIGLDPPARNATHLNIKVYAQNVLTNEGFFFVDKLKVRVTLKHLPTKGEAELVEETHKIIVSGRDILAGAKTNPWKFPSSTIFRDLNFVFDWDEQNQFAILSLPRGGPTIKFRAYDREHQPQILKPGIIIESSKTSDIYNADMGVCLSPRRPGLLQHLANNLHLKSPSLMFIYKVLTDNDAPETWNNRRRRCKAARRLIASCNTSAIVAINTCGPMLQQTSLIRALAELEVRVMRAFLNCLAWVCGKEVKSCRWMTQILTQDMIHLPRRARMLACALGKLYAAPPASINRHTASTDHRGPPEPGTWSRSHVSPEKLTTFYVPVA</sequence>
<reference evidence="3 4" key="1">
    <citation type="submission" date="2018-04" db="EMBL/GenBank/DDBJ databases">
        <title>The genome of golden apple snail Pomacea canaliculata provides insight into stress tolerance and invasive adaptation.</title>
        <authorList>
            <person name="Liu C."/>
            <person name="Liu B."/>
            <person name="Ren Y."/>
            <person name="Zhang Y."/>
            <person name="Wang H."/>
            <person name="Li S."/>
            <person name="Jiang F."/>
            <person name="Yin L."/>
            <person name="Zhang G."/>
            <person name="Qian W."/>
            <person name="Fan W."/>
        </authorList>
    </citation>
    <scope>NUCLEOTIDE SEQUENCE [LARGE SCALE GENOMIC DNA]</scope>
    <source>
        <strain evidence="3">SZHN2017</strain>
        <tissue evidence="3">Muscle</tissue>
    </source>
</reference>
<keyword evidence="4" id="KW-1185">Reference proteome</keyword>
<evidence type="ECO:0000313" key="4">
    <source>
        <dbReference type="Proteomes" id="UP000245119"/>
    </source>
</evidence>
<proteinExistence type="predicted"/>
<comment type="caution">
    <text evidence="3">The sequence shown here is derived from an EMBL/GenBank/DDBJ whole genome shotgun (WGS) entry which is preliminary data.</text>
</comment>